<evidence type="ECO:0000313" key="3">
    <source>
        <dbReference type="Proteomes" id="UP001596434"/>
    </source>
</evidence>
<dbReference type="Pfam" id="PF06945">
    <property type="entry name" value="DUF1289"/>
    <property type="match status" value="1"/>
</dbReference>
<keyword evidence="3" id="KW-1185">Reference proteome</keyword>
<protein>
    <submittedName>
        <fullName evidence="2">DUF1289 domain-containing protein</fullName>
    </submittedName>
</protein>
<dbReference type="InterPro" id="IPR010710">
    <property type="entry name" value="DUF1289"/>
</dbReference>
<evidence type="ECO:0000313" key="2">
    <source>
        <dbReference type="EMBL" id="MFC7255147.1"/>
    </source>
</evidence>
<reference evidence="2 3" key="1">
    <citation type="journal article" date="2019" name="Int. J. Syst. Evol. Microbiol.">
        <title>The Global Catalogue of Microorganisms (GCM) 10K type strain sequencing project: providing services to taxonomists for standard genome sequencing and annotation.</title>
        <authorList>
            <consortium name="The Broad Institute Genomics Platform"/>
            <consortium name="The Broad Institute Genome Sequencing Center for Infectious Disease"/>
            <person name="Wu L."/>
            <person name="Ma J."/>
        </authorList>
    </citation>
    <scope>NUCLEOTIDE SEQUENCE [LARGE SCALE GENOMIC DNA]</scope>
    <source>
        <strain evidence="2 3">GX21</strain>
    </source>
</reference>
<organism evidence="2 3">
    <name type="scientific">Haloplanus litoreus</name>
    <dbReference type="NCBI Taxonomy" id="767515"/>
    <lineage>
        <taxon>Archaea</taxon>
        <taxon>Methanobacteriati</taxon>
        <taxon>Methanobacteriota</taxon>
        <taxon>Stenosarchaea group</taxon>
        <taxon>Halobacteria</taxon>
        <taxon>Halobacteriales</taxon>
        <taxon>Haloferacaceae</taxon>
        <taxon>Haloplanus</taxon>
    </lineage>
</organism>
<name>A0ABD5ZWY8_9EURY</name>
<feature type="compositionally biased region" description="Basic and acidic residues" evidence="1">
    <location>
        <begin position="43"/>
        <end position="53"/>
    </location>
</feature>
<sequence>MVSSPCVGVCETEDGICVACKRTVEDIAEWPSMSERERIERMQELERETDVGDRSPNGRRPD</sequence>
<gene>
    <name evidence="2" type="ORF">ACFQKE_07540</name>
</gene>
<dbReference type="Proteomes" id="UP001596434">
    <property type="component" value="Unassembled WGS sequence"/>
</dbReference>
<dbReference type="GeneID" id="96953492"/>
<dbReference type="RefSeq" id="WP_379703357.1">
    <property type="nucleotide sequence ID" value="NZ_JBHTAT010000001.1"/>
</dbReference>
<feature type="region of interest" description="Disordered" evidence="1">
    <location>
        <begin position="43"/>
        <end position="62"/>
    </location>
</feature>
<dbReference type="AlphaFoldDB" id="A0ABD5ZWY8"/>
<comment type="caution">
    <text evidence="2">The sequence shown here is derived from an EMBL/GenBank/DDBJ whole genome shotgun (WGS) entry which is preliminary data.</text>
</comment>
<dbReference type="EMBL" id="JBHTAT010000001">
    <property type="protein sequence ID" value="MFC7255147.1"/>
    <property type="molecule type" value="Genomic_DNA"/>
</dbReference>
<accession>A0ABD5ZWY8</accession>
<proteinExistence type="predicted"/>
<evidence type="ECO:0000256" key="1">
    <source>
        <dbReference type="SAM" id="MobiDB-lite"/>
    </source>
</evidence>